<dbReference type="EMBL" id="MTKS01000190">
    <property type="protein sequence ID" value="RWX51184.1"/>
    <property type="molecule type" value="Genomic_DNA"/>
</dbReference>
<reference evidence="1 2" key="1">
    <citation type="submission" date="2017-01" db="EMBL/GenBank/DDBJ databases">
        <title>The cable genome- insights into the physiology and evolution of filamentous bacteria capable of sulfide oxidation via long distance electron transfer.</title>
        <authorList>
            <person name="Schreiber L."/>
            <person name="Bjerg J.T."/>
            <person name="Boggild A."/>
            <person name="Van De Vossenberg J."/>
            <person name="Meysman F."/>
            <person name="Nielsen L.P."/>
            <person name="Schramm A."/>
            <person name="Kjeldsen K.U."/>
        </authorList>
    </citation>
    <scope>NUCLEOTIDE SEQUENCE [LARGE SCALE GENOMIC DNA]</scope>
    <source>
        <strain evidence="1">A5</strain>
    </source>
</reference>
<organism evidence="1 2">
    <name type="scientific">Candidatus Electrothrix marina</name>
    <dbReference type="NCBI Taxonomy" id="1859130"/>
    <lineage>
        <taxon>Bacteria</taxon>
        <taxon>Pseudomonadati</taxon>
        <taxon>Thermodesulfobacteriota</taxon>
        <taxon>Desulfobulbia</taxon>
        <taxon>Desulfobulbales</taxon>
        <taxon>Desulfobulbaceae</taxon>
        <taxon>Candidatus Electrothrix</taxon>
    </lineage>
</organism>
<evidence type="ECO:0000313" key="2">
    <source>
        <dbReference type="Proteomes" id="UP000288892"/>
    </source>
</evidence>
<name>A0A444JDM7_9BACT</name>
<gene>
    <name evidence="1" type="ORF">VU01_11901</name>
</gene>
<sequence>YIMDSEPELERRYADLCMIIRPDKRHGKIFDILIEFKFVPLHKAGLTGEEAKKLSPDALRALPSMKQELLDAMEQVQKYGDILERKYGNLRLQRFAVVSLGFERLLFEKVEAA</sequence>
<proteinExistence type="predicted"/>
<dbReference type="Proteomes" id="UP000288892">
    <property type="component" value="Unassembled WGS sequence"/>
</dbReference>
<evidence type="ECO:0000313" key="1">
    <source>
        <dbReference type="EMBL" id="RWX51184.1"/>
    </source>
</evidence>
<feature type="non-terminal residue" evidence="1">
    <location>
        <position position="1"/>
    </location>
</feature>
<comment type="caution">
    <text evidence="1">The sequence shown here is derived from an EMBL/GenBank/DDBJ whole genome shotgun (WGS) entry which is preliminary data.</text>
</comment>
<dbReference type="AlphaFoldDB" id="A0A444JDM7"/>
<keyword evidence="2" id="KW-1185">Reference proteome</keyword>
<accession>A0A444JDM7</accession>
<evidence type="ECO:0008006" key="3">
    <source>
        <dbReference type="Google" id="ProtNLM"/>
    </source>
</evidence>
<protein>
    <recommendedName>
        <fullName evidence="3">PD-(D/E)XK nuclease superfamily protein</fullName>
    </recommendedName>
</protein>